<protein>
    <recommendedName>
        <fullName evidence="3">Thioesterase domain-containing protein</fullName>
    </recommendedName>
</protein>
<dbReference type="NCBIfam" id="TIGR00369">
    <property type="entry name" value="unchar_dom_1"/>
    <property type="match status" value="1"/>
</dbReference>
<evidence type="ECO:0000256" key="2">
    <source>
        <dbReference type="SAM" id="MobiDB-lite"/>
    </source>
</evidence>
<feature type="compositionally biased region" description="Low complexity" evidence="2">
    <location>
        <begin position="219"/>
        <end position="232"/>
    </location>
</feature>
<dbReference type="OrthoDB" id="46529at2759"/>
<dbReference type="PANTHER" id="PTHR43240">
    <property type="entry name" value="1,4-DIHYDROXY-2-NAPHTHOYL-COA THIOESTERASE 1"/>
    <property type="match status" value="1"/>
</dbReference>
<feature type="domain" description="Thioesterase" evidence="3">
    <location>
        <begin position="139"/>
        <end position="208"/>
    </location>
</feature>
<proteinExistence type="predicted"/>
<accession>A0A2R6W299</accession>
<dbReference type="Gene3D" id="3.10.129.10">
    <property type="entry name" value="Hotdog Thioesterase"/>
    <property type="match status" value="1"/>
</dbReference>
<dbReference type="GO" id="GO:0061522">
    <property type="term" value="F:1,4-dihydroxy-2-naphthoyl-CoA thioesterase activity"/>
    <property type="evidence" value="ECO:0000318"/>
    <property type="project" value="GO_Central"/>
</dbReference>
<dbReference type="AlphaFoldDB" id="A0A2R6W299"/>
<keyword evidence="1" id="KW-0378">Hydrolase</keyword>
<keyword evidence="5" id="KW-1185">Reference proteome</keyword>
<evidence type="ECO:0000313" key="4">
    <source>
        <dbReference type="EMBL" id="PTQ27979.1"/>
    </source>
</evidence>
<dbReference type="SUPFAM" id="SSF54637">
    <property type="entry name" value="Thioesterase/thiol ester dehydrase-isomerase"/>
    <property type="match status" value="1"/>
</dbReference>
<dbReference type="InterPro" id="IPR006683">
    <property type="entry name" value="Thioestr_dom"/>
</dbReference>
<organism evidence="4 5">
    <name type="scientific">Marchantia polymorpha</name>
    <name type="common">Common liverwort</name>
    <name type="synonym">Marchantia aquatica</name>
    <dbReference type="NCBI Taxonomy" id="3197"/>
    <lineage>
        <taxon>Eukaryota</taxon>
        <taxon>Viridiplantae</taxon>
        <taxon>Streptophyta</taxon>
        <taxon>Embryophyta</taxon>
        <taxon>Marchantiophyta</taxon>
        <taxon>Marchantiopsida</taxon>
        <taxon>Marchantiidae</taxon>
        <taxon>Marchantiales</taxon>
        <taxon>Marchantiaceae</taxon>
        <taxon>Marchantia</taxon>
    </lineage>
</organism>
<evidence type="ECO:0000259" key="3">
    <source>
        <dbReference type="Pfam" id="PF03061"/>
    </source>
</evidence>
<reference evidence="5" key="1">
    <citation type="journal article" date="2017" name="Cell">
        <title>Insights into land plant evolution garnered from the Marchantia polymorpha genome.</title>
        <authorList>
            <person name="Bowman J.L."/>
            <person name="Kohchi T."/>
            <person name="Yamato K.T."/>
            <person name="Jenkins J."/>
            <person name="Shu S."/>
            <person name="Ishizaki K."/>
            <person name="Yamaoka S."/>
            <person name="Nishihama R."/>
            <person name="Nakamura Y."/>
            <person name="Berger F."/>
            <person name="Adam C."/>
            <person name="Aki S.S."/>
            <person name="Althoff F."/>
            <person name="Araki T."/>
            <person name="Arteaga-Vazquez M.A."/>
            <person name="Balasubrmanian S."/>
            <person name="Barry K."/>
            <person name="Bauer D."/>
            <person name="Boehm C.R."/>
            <person name="Briginshaw L."/>
            <person name="Caballero-Perez J."/>
            <person name="Catarino B."/>
            <person name="Chen F."/>
            <person name="Chiyoda S."/>
            <person name="Chovatia M."/>
            <person name="Davies K.M."/>
            <person name="Delmans M."/>
            <person name="Demura T."/>
            <person name="Dierschke T."/>
            <person name="Dolan L."/>
            <person name="Dorantes-Acosta A.E."/>
            <person name="Eklund D.M."/>
            <person name="Florent S.N."/>
            <person name="Flores-Sandoval E."/>
            <person name="Fujiyama A."/>
            <person name="Fukuzawa H."/>
            <person name="Galik B."/>
            <person name="Grimanelli D."/>
            <person name="Grimwood J."/>
            <person name="Grossniklaus U."/>
            <person name="Hamada T."/>
            <person name="Haseloff J."/>
            <person name="Hetherington A.J."/>
            <person name="Higo A."/>
            <person name="Hirakawa Y."/>
            <person name="Hundley H.N."/>
            <person name="Ikeda Y."/>
            <person name="Inoue K."/>
            <person name="Inoue S.I."/>
            <person name="Ishida S."/>
            <person name="Jia Q."/>
            <person name="Kakita M."/>
            <person name="Kanazawa T."/>
            <person name="Kawai Y."/>
            <person name="Kawashima T."/>
            <person name="Kennedy M."/>
            <person name="Kinose K."/>
            <person name="Kinoshita T."/>
            <person name="Kohara Y."/>
            <person name="Koide E."/>
            <person name="Komatsu K."/>
            <person name="Kopischke S."/>
            <person name="Kubo M."/>
            <person name="Kyozuka J."/>
            <person name="Lagercrantz U."/>
            <person name="Lin S.S."/>
            <person name="Lindquist E."/>
            <person name="Lipzen A.M."/>
            <person name="Lu C.W."/>
            <person name="De Luna E."/>
            <person name="Martienssen R.A."/>
            <person name="Minamino N."/>
            <person name="Mizutani M."/>
            <person name="Mizutani M."/>
            <person name="Mochizuki N."/>
            <person name="Monte I."/>
            <person name="Mosher R."/>
            <person name="Nagasaki H."/>
            <person name="Nakagami H."/>
            <person name="Naramoto S."/>
            <person name="Nishitani K."/>
            <person name="Ohtani M."/>
            <person name="Okamoto T."/>
            <person name="Okumura M."/>
            <person name="Phillips J."/>
            <person name="Pollak B."/>
            <person name="Reinders A."/>
            <person name="Rovekamp M."/>
            <person name="Sano R."/>
            <person name="Sawa S."/>
            <person name="Schmid M.W."/>
            <person name="Shirakawa M."/>
            <person name="Solano R."/>
            <person name="Spunde A."/>
            <person name="Suetsugu N."/>
            <person name="Sugano S."/>
            <person name="Sugiyama A."/>
            <person name="Sun R."/>
            <person name="Suzuki Y."/>
            <person name="Takenaka M."/>
            <person name="Takezawa D."/>
            <person name="Tomogane H."/>
            <person name="Tsuzuki M."/>
            <person name="Ueda T."/>
            <person name="Umeda M."/>
            <person name="Ward J.M."/>
            <person name="Watanabe Y."/>
            <person name="Yazaki K."/>
            <person name="Yokoyama R."/>
            <person name="Yoshitake Y."/>
            <person name="Yotsui I."/>
            <person name="Zachgo S."/>
            <person name="Schmutz J."/>
        </authorList>
    </citation>
    <scope>NUCLEOTIDE SEQUENCE [LARGE SCALE GENOMIC DNA]</scope>
    <source>
        <strain evidence="5">Tak-1</strain>
    </source>
</reference>
<dbReference type="EMBL" id="KZ772847">
    <property type="protein sequence ID" value="PTQ27979.1"/>
    <property type="molecule type" value="Genomic_DNA"/>
</dbReference>
<dbReference type="GO" id="GO:0005777">
    <property type="term" value="C:peroxisome"/>
    <property type="evidence" value="ECO:0000318"/>
    <property type="project" value="GO_Central"/>
</dbReference>
<dbReference type="GO" id="GO:0042372">
    <property type="term" value="P:phylloquinone biosynthetic process"/>
    <property type="evidence" value="ECO:0000318"/>
    <property type="project" value="GO_Central"/>
</dbReference>
<gene>
    <name evidence="4" type="ORF">MARPO_0178s0024</name>
</gene>
<dbReference type="InterPro" id="IPR029069">
    <property type="entry name" value="HotDog_dom_sf"/>
</dbReference>
<evidence type="ECO:0000256" key="1">
    <source>
        <dbReference type="ARBA" id="ARBA00022801"/>
    </source>
</evidence>
<dbReference type="Gramene" id="Mp3g24310.1">
    <property type="protein sequence ID" value="Mp3g24310.1.cds"/>
    <property type="gene ID" value="Mp3g24310"/>
</dbReference>
<dbReference type="Pfam" id="PF03061">
    <property type="entry name" value="4HBT"/>
    <property type="match status" value="1"/>
</dbReference>
<dbReference type="CDD" id="cd03443">
    <property type="entry name" value="PaaI_thioesterase"/>
    <property type="match status" value="1"/>
</dbReference>
<dbReference type="PANTHER" id="PTHR43240:SF5">
    <property type="entry name" value="1,4-DIHYDROXY-2-NAPHTHOYL-COA THIOESTERASE 1"/>
    <property type="match status" value="1"/>
</dbReference>
<name>A0A2R6W299_MARPO</name>
<dbReference type="Proteomes" id="UP000244005">
    <property type="component" value="Unassembled WGS sequence"/>
</dbReference>
<feature type="region of interest" description="Disordered" evidence="2">
    <location>
        <begin position="213"/>
        <end position="232"/>
    </location>
</feature>
<evidence type="ECO:0000313" key="5">
    <source>
        <dbReference type="Proteomes" id="UP000244005"/>
    </source>
</evidence>
<sequence length="254" mass="27393">MCLRLIRGTPTRVWASSLSIFPEKRKPRAFVVASNSVEGRERLCFSRGSAAALGSRQAKGGFGFFRRFAMSRDGIMESGDVLKDSAGKGNSVDDESNTNSRREQRGLEVLKFIGCEMDELTATRSTAKFVVSKNSCQPFNVLHGGITAYIAETIASVSAGIAAGYQRVAGIELTCSHLNSVPLGAEVEITAVPLRVGKRIQVWEVKFETMKSERKSSESSDSSDSSTTPPKKILAAVSRVTLIVGLPITPDSKL</sequence>
<dbReference type="InterPro" id="IPR003736">
    <property type="entry name" value="PAAI_dom"/>
</dbReference>